<dbReference type="GO" id="GO:0005829">
    <property type="term" value="C:cytosol"/>
    <property type="evidence" value="ECO:0007669"/>
    <property type="project" value="TreeGrafter"/>
</dbReference>
<feature type="compositionally biased region" description="Basic and acidic residues" evidence="3">
    <location>
        <begin position="214"/>
        <end position="242"/>
    </location>
</feature>
<comment type="caution">
    <text evidence="5">The sequence shown here is derived from an EMBL/GenBank/DDBJ whole genome shotgun (WGS) entry which is preliminary data.</text>
</comment>
<accession>A0A8K0RI86</accession>
<evidence type="ECO:0000256" key="1">
    <source>
        <dbReference type="ARBA" id="ARBA00022884"/>
    </source>
</evidence>
<evidence type="ECO:0000313" key="5">
    <source>
        <dbReference type="EMBL" id="KAH7095507.1"/>
    </source>
</evidence>
<name>A0A8K0RI86_9PLEO</name>
<feature type="domain" description="HTH La-type RNA-binding" evidence="4">
    <location>
        <begin position="619"/>
        <end position="710"/>
    </location>
</feature>
<feature type="compositionally biased region" description="Basic and acidic residues" evidence="3">
    <location>
        <begin position="266"/>
        <end position="283"/>
    </location>
</feature>
<dbReference type="InterPro" id="IPR036388">
    <property type="entry name" value="WH-like_DNA-bd_sf"/>
</dbReference>
<feature type="compositionally biased region" description="Basic and acidic residues" evidence="3">
    <location>
        <begin position="441"/>
        <end position="456"/>
    </location>
</feature>
<evidence type="ECO:0000256" key="2">
    <source>
        <dbReference type="PROSITE-ProRule" id="PRU00332"/>
    </source>
</evidence>
<dbReference type="GO" id="GO:0045727">
    <property type="term" value="P:positive regulation of translation"/>
    <property type="evidence" value="ECO:0007669"/>
    <property type="project" value="TreeGrafter"/>
</dbReference>
<feature type="region of interest" description="Disordered" evidence="3">
    <location>
        <begin position="1"/>
        <end position="577"/>
    </location>
</feature>
<feature type="compositionally biased region" description="Polar residues" evidence="3">
    <location>
        <begin position="764"/>
        <end position="794"/>
    </location>
</feature>
<dbReference type="PANTHER" id="PTHR22792:SF132">
    <property type="entry name" value="LA-RELATED PROTEIN 1"/>
    <property type="match status" value="1"/>
</dbReference>
<feature type="compositionally biased region" description="Basic and acidic residues" evidence="3">
    <location>
        <begin position="133"/>
        <end position="145"/>
    </location>
</feature>
<evidence type="ECO:0000259" key="4">
    <source>
        <dbReference type="PROSITE" id="PS50961"/>
    </source>
</evidence>
<feature type="compositionally biased region" description="Polar residues" evidence="3">
    <location>
        <begin position="524"/>
        <end position="556"/>
    </location>
</feature>
<reference evidence="5" key="1">
    <citation type="journal article" date="2021" name="Nat. Commun.">
        <title>Genetic determinants of endophytism in the Arabidopsis root mycobiome.</title>
        <authorList>
            <person name="Mesny F."/>
            <person name="Miyauchi S."/>
            <person name="Thiergart T."/>
            <person name="Pickel B."/>
            <person name="Atanasova L."/>
            <person name="Karlsson M."/>
            <person name="Huettel B."/>
            <person name="Barry K.W."/>
            <person name="Haridas S."/>
            <person name="Chen C."/>
            <person name="Bauer D."/>
            <person name="Andreopoulos W."/>
            <person name="Pangilinan J."/>
            <person name="LaButti K."/>
            <person name="Riley R."/>
            <person name="Lipzen A."/>
            <person name="Clum A."/>
            <person name="Drula E."/>
            <person name="Henrissat B."/>
            <person name="Kohler A."/>
            <person name="Grigoriev I.V."/>
            <person name="Martin F.M."/>
            <person name="Hacquard S."/>
        </authorList>
    </citation>
    <scope>NUCLEOTIDE SEQUENCE</scope>
    <source>
        <strain evidence="5">MPI-SDFR-AT-0120</strain>
    </source>
</reference>
<feature type="compositionally biased region" description="Polar residues" evidence="3">
    <location>
        <begin position="16"/>
        <end position="27"/>
    </location>
</feature>
<dbReference type="EMBL" id="JAGMVJ010000001">
    <property type="protein sequence ID" value="KAH7095507.1"/>
    <property type="molecule type" value="Genomic_DNA"/>
</dbReference>
<sequence length="812" mass="86842">MAASTFSYAQAAKGMSTPTTTSKPVSGTATPAKDPAAPTSNGSVTSAPSWAEDAENESLPEQPAAERDAESQKPSATPAVPVQSVETSSISSPDLGASSVSTVTKDDDVSSLPNASSESTWDNKSQASTSVDKSVEPVEKTSEKVKKGKNAVVKPLQEAPLPAVNIWKKRADEQKSKIQKPAPSPLSNGTTQGAAKKSEFESKAQSATISSKTKGQEDDKIPHGRKDTRIDGESKKDTKARSAENAQAPPPKRDQESWPTPDLAVDEDRKKAQEKVDKERKESTSNGSHGKHEWVKVPYTPSVVFNTPLPNAANPRRGGRPGGRGGVQPGGRPSNHAANGASQPEKDASAPAAVSNGENAKRERHEAAAVREASPKAKRAGSAASPTLPGSSAEKPSKPMGPPSSDNEFRPRTSASAPDSQGPTQNGAFARQFPTRGPKPRRGDMAFGGERRRDGEVSPAKDNTFDERRTSAATQTDAPGDGDRRSSAYHDGSNGHQHKSGRFGSYSGRERGRGGGRGGRGSYANGNQFTNGHMPTQSASSFSMGPRSPTTFNPENASFFAAPQGKYGRNGHRSQSVTTDPYRYAPYQAGPPVAPIQTYNMYDYGMVQQPMSAVPYTPYVDQFALFQMITTQVEYYFSVDNLLKDMYLRRHMDSQGFVGLEFIASFNRIKTLSADIELIKLVCQQSAAVQYRTGEDGQDRLRRREGWEQWVLKMADRDASAQNDGPKELHHPPIPHPSGFEQPSAPQWPMSAVEPMGAYAGNVSLPQTNGYTNGDSQENVSASDNLANGTTSDSPSDDVVPNGHPVETSTQA</sequence>
<dbReference type="InterPro" id="IPR045180">
    <property type="entry name" value="La_dom_prot"/>
</dbReference>
<dbReference type="Gene3D" id="1.10.10.10">
    <property type="entry name" value="Winged helix-like DNA-binding domain superfamily/Winged helix DNA-binding domain"/>
    <property type="match status" value="1"/>
</dbReference>
<dbReference type="GO" id="GO:0010494">
    <property type="term" value="C:cytoplasmic stress granule"/>
    <property type="evidence" value="ECO:0007669"/>
    <property type="project" value="TreeGrafter"/>
</dbReference>
<dbReference type="SMART" id="SM00715">
    <property type="entry name" value="LA"/>
    <property type="match status" value="1"/>
</dbReference>
<dbReference type="Proteomes" id="UP000813461">
    <property type="component" value="Unassembled WGS sequence"/>
</dbReference>
<dbReference type="InterPro" id="IPR036390">
    <property type="entry name" value="WH_DNA-bd_sf"/>
</dbReference>
<feature type="compositionally biased region" description="Polar residues" evidence="3">
    <location>
        <begin position="84"/>
        <end position="103"/>
    </location>
</feature>
<dbReference type="Pfam" id="PF05383">
    <property type="entry name" value="La"/>
    <property type="match status" value="1"/>
</dbReference>
<dbReference type="AlphaFoldDB" id="A0A8K0RI86"/>
<organism evidence="5 6">
    <name type="scientific">Paraphoma chrysanthemicola</name>
    <dbReference type="NCBI Taxonomy" id="798071"/>
    <lineage>
        <taxon>Eukaryota</taxon>
        <taxon>Fungi</taxon>
        <taxon>Dikarya</taxon>
        <taxon>Ascomycota</taxon>
        <taxon>Pezizomycotina</taxon>
        <taxon>Dothideomycetes</taxon>
        <taxon>Pleosporomycetidae</taxon>
        <taxon>Pleosporales</taxon>
        <taxon>Pleosporineae</taxon>
        <taxon>Phaeosphaeriaceae</taxon>
        <taxon>Paraphoma</taxon>
    </lineage>
</organism>
<feature type="region of interest" description="Disordered" evidence="3">
    <location>
        <begin position="718"/>
        <end position="812"/>
    </location>
</feature>
<feature type="compositionally biased region" description="Low complexity" evidence="3">
    <location>
        <begin position="28"/>
        <end position="39"/>
    </location>
</feature>
<gene>
    <name evidence="5" type="ORF">FB567DRAFT_31621</name>
</gene>
<dbReference type="PANTHER" id="PTHR22792">
    <property type="entry name" value="LUPUS LA PROTEIN-RELATED"/>
    <property type="match status" value="1"/>
</dbReference>
<dbReference type="GO" id="GO:0003723">
    <property type="term" value="F:RNA binding"/>
    <property type="evidence" value="ECO:0007669"/>
    <property type="project" value="UniProtKB-UniRule"/>
</dbReference>
<dbReference type="PROSITE" id="PS50961">
    <property type="entry name" value="HTH_LA"/>
    <property type="match status" value="1"/>
</dbReference>
<dbReference type="OrthoDB" id="340227at2759"/>
<dbReference type="InterPro" id="IPR006630">
    <property type="entry name" value="La_HTH"/>
</dbReference>
<protein>
    <recommendedName>
        <fullName evidence="4">HTH La-type RNA-binding domain-containing protein</fullName>
    </recommendedName>
</protein>
<feature type="compositionally biased region" description="Basic and acidic residues" evidence="3">
    <location>
        <begin position="718"/>
        <end position="731"/>
    </location>
</feature>
<feature type="compositionally biased region" description="Polar residues" evidence="3">
    <location>
        <begin position="111"/>
        <end position="132"/>
    </location>
</feature>
<evidence type="ECO:0000313" key="6">
    <source>
        <dbReference type="Proteomes" id="UP000813461"/>
    </source>
</evidence>
<dbReference type="CDD" id="cd07323">
    <property type="entry name" value="LAM"/>
    <property type="match status" value="1"/>
</dbReference>
<evidence type="ECO:0000256" key="3">
    <source>
        <dbReference type="SAM" id="MobiDB-lite"/>
    </source>
</evidence>
<dbReference type="SUPFAM" id="SSF46785">
    <property type="entry name" value="Winged helix' DNA-binding domain"/>
    <property type="match status" value="1"/>
</dbReference>
<keyword evidence="6" id="KW-1185">Reference proteome</keyword>
<proteinExistence type="predicted"/>
<keyword evidence="1 2" id="KW-0694">RNA-binding</keyword>
<feature type="compositionally biased region" description="Basic and acidic residues" evidence="3">
    <location>
        <begin position="359"/>
        <end position="375"/>
    </location>
</feature>
<feature type="compositionally biased region" description="Gly residues" evidence="3">
    <location>
        <begin position="320"/>
        <end position="329"/>
    </location>
</feature>
<feature type="compositionally biased region" description="Polar residues" evidence="3">
    <location>
        <begin position="203"/>
        <end position="213"/>
    </location>
</feature>
<feature type="compositionally biased region" description="Polar residues" evidence="3">
    <location>
        <begin position="413"/>
        <end position="427"/>
    </location>
</feature>